<evidence type="ECO:0000256" key="2">
    <source>
        <dbReference type="ARBA" id="ARBA00023295"/>
    </source>
</evidence>
<evidence type="ECO:0000259" key="3">
    <source>
        <dbReference type="SMART" id="SM00642"/>
    </source>
</evidence>
<evidence type="ECO:0000256" key="1">
    <source>
        <dbReference type="ARBA" id="ARBA00022801"/>
    </source>
</evidence>
<dbReference type="EMBL" id="AP023420">
    <property type="protein sequence ID" value="BCK84119.1"/>
    <property type="molecule type" value="Genomic_DNA"/>
</dbReference>
<dbReference type="PANTHER" id="PTHR10357">
    <property type="entry name" value="ALPHA-AMYLASE FAMILY MEMBER"/>
    <property type="match status" value="1"/>
</dbReference>
<dbReference type="KEGG" id="pfaa:MM59RIKEN_14380"/>
<keyword evidence="1" id="KW-0378">Hydrolase</keyword>
<dbReference type="PANTHER" id="PTHR10357:SF210">
    <property type="entry name" value="MALTODEXTRIN GLUCOSIDASE"/>
    <property type="match status" value="1"/>
</dbReference>
<dbReference type="Proteomes" id="UP000679848">
    <property type="component" value="Chromosome"/>
</dbReference>
<dbReference type="GO" id="GO:0005975">
    <property type="term" value="P:carbohydrate metabolic process"/>
    <property type="evidence" value="ECO:0007669"/>
    <property type="project" value="InterPro"/>
</dbReference>
<dbReference type="RefSeq" id="WP_213543005.1">
    <property type="nucleotide sequence ID" value="NZ_AP023420.1"/>
</dbReference>
<dbReference type="Pfam" id="PF00128">
    <property type="entry name" value="Alpha-amylase"/>
    <property type="match status" value="1"/>
</dbReference>
<protein>
    <recommendedName>
        <fullName evidence="3">Glycosyl hydrolase family 13 catalytic domain-containing protein</fullName>
    </recommendedName>
</protein>
<proteinExistence type="predicted"/>
<dbReference type="GO" id="GO:0016798">
    <property type="term" value="F:hydrolase activity, acting on glycosyl bonds"/>
    <property type="evidence" value="ECO:0007669"/>
    <property type="project" value="UniProtKB-KW"/>
</dbReference>
<dbReference type="Gene3D" id="3.20.20.80">
    <property type="entry name" value="Glycosidases"/>
    <property type="match status" value="1"/>
</dbReference>
<dbReference type="Gene3D" id="3.90.400.10">
    <property type="entry name" value="Oligo-1,6-glucosidase, Domain 2"/>
    <property type="match status" value="1"/>
</dbReference>
<organism evidence="4 5">
    <name type="scientific">Pusillibacter faecalis</name>
    <dbReference type="NCBI Taxonomy" id="2714358"/>
    <lineage>
        <taxon>Bacteria</taxon>
        <taxon>Bacillati</taxon>
        <taxon>Bacillota</taxon>
        <taxon>Clostridia</taxon>
        <taxon>Eubacteriales</taxon>
        <taxon>Oscillospiraceae</taxon>
        <taxon>Pusillibacter</taxon>
    </lineage>
</organism>
<feature type="domain" description="Glycosyl hydrolase family 13 catalytic" evidence="3">
    <location>
        <begin position="135"/>
        <end position="539"/>
    </location>
</feature>
<dbReference type="InterPro" id="IPR013780">
    <property type="entry name" value="Glyco_hydro_b"/>
</dbReference>
<dbReference type="Gene3D" id="2.60.40.1180">
    <property type="entry name" value="Golgi alpha-mannosidase II"/>
    <property type="match status" value="1"/>
</dbReference>
<dbReference type="SUPFAM" id="SSF51445">
    <property type="entry name" value="(Trans)glycosidases"/>
    <property type="match status" value="1"/>
</dbReference>
<dbReference type="InterPro" id="IPR017853">
    <property type="entry name" value="GH"/>
</dbReference>
<evidence type="ECO:0000313" key="4">
    <source>
        <dbReference type="EMBL" id="BCK84119.1"/>
    </source>
</evidence>
<reference evidence="4" key="1">
    <citation type="submission" date="2020-09" db="EMBL/GenBank/DDBJ databases">
        <title>New species isolated from human feces.</title>
        <authorList>
            <person name="Kitahara M."/>
            <person name="Shigeno Y."/>
            <person name="Shime M."/>
            <person name="Matsumoto Y."/>
            <person name="Nakamura S."/>
            <person name="Motooka D."/>
            <person name="Fukuoka S."/>
            <person name="Nishikawa H."/>
            <person name="Benno Y."/>
        </authorList>
    </citation>
    <scope>NUCLEOTIDE SEQUENCE</scope>
    <source>
        <strain evidence="4">MM59</strain>
    </source>
</reference>
<dbReference type="SUPFAM" id="SSF51011">
    <property type="entry name" value="Glycosyl hydrolase domain"/>
    <property type="match status" value="1"/>
</dbReference>
<dbReference type="InterPro" id="IPR045857">
    <property type="entry name" value="O16G_dom_2"/>
</dbReference>
<dbReference type="InterPro" id="IPR006047">
    <property type="entry name" value="GH13_cat_dom"/>
</dbReference>
<dbReference type="CDD" id="cd11338">
    <property type="entry name" value="AmyAc_CMD"/>
    <property type="match status" value="1"/>
</dbReference>
<dbReference type="AlphaFoldDB" id="A0A810Q758"/>
<dbReference type="SMART" id="SM00642">
    <property type="entry name" value="Aamy"/>
    <property type="match status" value="1"/>
</dbReference>
<keyword evidence="2" id="KW-0326">Glycosidase</keyword>
<accession>A0A810Q758</accession>
<sequence>MREPFVFDPRHPLCKTPFGAAVCGSQIALRCRPLAAEGFTHCALILQQEFSGLRQELKASFSGIEGDRACFALDFSAPAEPELVWYAFRLWRDDGSGCMLDKTGYRSDGGWDPWQLTVYQKSFSPTWFGQGITYQIFPDRFCRLEVPSPEGLVGERWVHQDWAEAPAWRPEADGEVRNRDFFGGSLQGIVSKLPYLKELGVTTLYLCPIFESASNHRYNTADYTRIDPMLGDEEDFKLLCREAGRLDMRVLLDGVFNHTGSQSRYFNADGFYSTLGAAQSTESPYYDWYSFHPWPEDYDAWWGIKTLPAVREEAESYLDYIIDGPDSVVRRWLRAGASGWRLDVADELPDWFIRKIRAAAEETKPDAVLLGEVWEDASNKIAYSKRRKYLLGDELHGVMNYPFRTALLAYLQGGDADGFREAMETLRENYPPAAFSSLMNFLGTHDTPRILTVLGADRIPESKEERAIYRLSPAQRQRGLELVRLAALVLFTFPGSPTVYYGDEIGLEGWEDPFNRGTYSWESGDRELLAYFQRLGALHRSCPPLREGSIQWLYTSGPLLIFARELEKSRLITVLNASDQERELPLSEPKVRNLLTGAVLSPEDGRLRLPPRTGLLLTEDCPG</sequence>
<name>A0A810Q758_9FIRM</name>
<gene>
    <name evidence="4" type="ORF">MM59RIKEN_14380</name>
</gene>
<keyword evidence="5" id="KW-1185">Reference proteome</keyword>
<evidence type="ECO:0000313" key="5">
    <source>
        <dbReference type="Proteomes" id="UP000679848"/>
    </source>
</evidence>